<keyword evidence="7" id="KW-1015">Disulfide bond</keyword>
<dbReference type="Proteomes" id="UP000018144">
    <property type="component" value="Unassembled WGS sequence"/>
</dbReference>
<keyword evidence="13" id="KW-1185">Reference proteome</keyword>
<dbReference type="InterPro" id="IPR008427">
    <property type="entry name" value="Extracellular_membr_CFEM_dom"/>
</dbReference>
<evidence type="ECO:0000256" key="9">
    <source>
        <dbReference type="SAM" id="MobiDB-lite"/>
    </source>
</evidence>
<keyword evidence="5" id="KW-0472">Membrane</keyword>
<keyword evidence="6 10" id="KW-0732">Signal</keyword>
<keyword evidence="8" id="KW-0449">Lipoprotein</keyword>
<evidence type="ECO:0000259" key="11">
    <source>
        <dbReference type="Pfam" id="PF05730"/>
    </source>
</evidence>
<protein>
    <recommendedName>
        <fullName evidence="11">CFEM domain-containing protein</fullName>
    </recommendedName>
</protein>
<evidence type="ECO:0000313" key="13">
    <source>
        <dbReference type="Proteomes" id="UP000018144"/>
    </source>
</evidence>
<evidence type="ECO:0000256" key="1">
    <source>
        <dbReference type="ARBA" id="ARBA00004589"/>
    </source>
</evidence>
<feature type="domain" description="CFEM" evidence="11">
    <location>
        <begin position="26"/>
        <end position="84"/>
    </location>
</feature>
<dbReference type="Pfam" id="PF05730">
    <property type="entry name" value="CFEM"/>
    <property type="match status" value="1"/>
</dbReference>
<evidence type="ECO:0000256" key="7">
    <source>
        <dbReference type="ARBA" id="ARBA00023157"/>
    </source>
</evidence>
<comment type="subcellular location">
    <subcellularLocation>
        <location evidence="1">Membrane</location>
        <topology evidence="1">Lipid-anchor</topology>
        <topology evidence="1">GPI-anchor</topology>
    </subcellularLocation>
    <subcellularLocation>
        <location evidence="2">Secreted</location>
    </subcellularLocation>
</comment>
<evidence type="ECO:0000256" key="3">
    <source>
        <dbReference type="ARBA" id="ARBA00010031"/>
    </source>
</evidence>
<dbReference type="GO" id="GO:0005576">
    <property type="term" value="C:extracellular region"/>
    <property type="evidence" value="ECO:0007669"/>
    <property type="project" value="UniProtKB-SubCell"/>
</dbReference>
<evidence type="ECO:0000256" key="8">
    <source>
        <dbReference type="ARBA" id="ARBA00023288"/>
    </source>
</evidence>
<evidence type="ECO:0000256" key="10">
    <source>
        <dbReference type="SAM" id="SignalP"/>
    </source>
</evidence>
<evidence type="ECO:0000313" key="12">
    <source>
        <dbReference type="EMBL" id="CCX06978.1"/>
    </source>
</evidence>
<feature type="region of interest" description="Disordered" evidence="9">
    <location>
        <begin position="99"/>
        <end position="121"/>
    </location>
</feature>
<accession>U4L3U6</accession>
<proteinExistence type="inferred from homology"/>
<keyword evidence="5" id="KW-0336">GPI-anchor</keyword>
<keyword evidence="4" id="KW-0964">Secreted</keyword>
<evidence type="ECO:0000256" key="5">
    <source>
        <dbReference type="ARBA" id="ARBA00022622"/>
    </source>
</evidence>
<sequence length="141" mass="14390">MYKLNVVISLLVAALASNAIAAADLGTPPACILACINEQEQELGHKIGDLASICPEPKAQQCLEKRCEKGEYSTASDYFQKTCESNGYKVAVADKTTSKAPTASSSSSAAPQASASDAPSSATRIGAPVALLAAIAGFALI</sequence>
<dbReference type="STRING" id="1076935.U4L3U6"/>
<dbReference type="EMBL" id="HF935329">
    <property type="protein sequence ID" value="CCX06978.1"/>
    <property type="molecule type" value="Genomic_DNA"/>
</dbReference>
<reference evidence="12 13" key="1">
    <citation type="journal article" date="2013" name="PLoS Genet.">
        <title>The genome and development-dependent transcriptomes of Pyronema confluens: a window into fungal evolution.</title>
        <authorList>
            <person name="Traeger S."/>
            <person name="Altegoer F."/>
            <person name="Freitag M."/>
            <person name="Gabaldon T."/>
            <person name="Kempken F."/>
            <person name="Kumar A."/>
            <person name="Marcet-Houben M."/>
            <person name="Poggeler S."/>
            <person name="Stajich J.E."/>
            <person name="Nowrousian M."/>
        </authorList>
    </citation>
    <scope>NUCLEOTIDE SEQUENCE [LARGE SCALE GENOMIC DNA]</scope>
    <source>
        <strain evidence="13">CBS 100304</strain>
        <tissue evidence="12">Vegetative mycelium</tissue>
    </source>
</reference>
<name>U4L3U6_PYROM</name>
<gene>
    <name evidence="12" type="ORF">PCON_06565</name>
</gene>
<evidence type="ECO:0000256" key="4">
    <source>
        <dbReference type="ARBA" id="ARBA00022525"/>
    </source>
</evidence>
<comment type="similarity">
    <text evidence="3">Belongs to the RBT5 family.</text>
</comment>
<dbReference type="GO" id="GO:0098552">
    <property type="term" value="C:side of membrane"/>
    <property type="evidence" value="ECO:0007669"/>
    <property type="project" value="UniProtKB-KW"/>
</dbReference>
<feature type="chain" id="PRO_5004651634" description="CFEM domain-containing protein" evidence="10">
    <location>
        <begin position="22"/>
        <end position="141"/>
    </location>
</feature>
<dbReference type="OrthoDB" id="4776947at2759"/>
<evidence type="ECO:0000256" key="6">
    <source>
        <dbReference type="ARBA" id="ARBA00022729"/>
    </source>
</evidence>
<organism evidence="12 13">
    <name type="scientific">Pyronema omphalodes (strain CBS 100304)</name>
    <name type="common">Pyronema confluens</name>
    <dbReference type="NCBI Taxonomy" id="1076935"/>
    <lineage>
        <taxon>Eukaryota</taxon>
        <taxon>Fungi</taxon>
        <taxon>Dikarya</taxon>
        <taxon>Ascomycota</taxon>
        <taxon>Pezizomycotina</taxon>
        <taxon>Pezizomycetes</taxon>
        <taxon>Pezizales</taxon>
        <taxon>Pyronemataceae</taxon>
        <taxon>Pyronema</taxon>
    </lineage>
</organism>
<keyword evidence="5" id="KW-0325">Glycoprotein</keyword>
<dbReference type="AlphaFoldDB" id="U4L3U6"/>
<evidence type="ECO:0000256" key="2">
    <source>
        <dbReference type="ARBA" id="ARBA00004613"/>
    </source>
</evidence>
<feature type="signal peptide" evidence="10">
    <location>
        <begin position="1"/>
        <end position="21"/>
    </location>
</feature>